<evidence type="ECO:0000313" key="2">
    <source>
        <dbReference type="EMBL" id="GGT26739.1"/>
    </source>
</evidence>
<dbReference type="EMBL" id="BMQQ01000005">
    <property type="protein sequence ID" value="GGT26739.1"/>
    <property type="molecule type" value="Genomic_DNA"/>
</dbReference>
<reference evidence="2" key="1">
    <citation type="journal article" date="2014" name="Int. J. Syst. Evol. Microbiol.">
        <title>Complete genome sequence of Corynebacterium casei LMG S-19264T (=DSM 44701T), isolated from a smear-ripened cheese.</title>
        <authorList>
            <consortium name="US DOE Joint Genome Institute (JGI-PGF)"/>
            <person name="Walter F."/>
            <person name="Albersmeier A."/>
            <person name="Kalinowski J."/>
            <person name="Ruckert C."/>
        </authorList>
    </citation>
    <scope>NUCLEOTIDE SEQUENCE</scope>
    <source>
        <strain evidence="2">JCM 3172</strain>
    </source>
</reference>
<name>A0A918GZJ0_9ACTN</name>
<protein>
    <submittedName>
        <fullName evidence="2">Uncharacterized protein</fullName>
    </submittedName>
</protein>
<dbReference type="Proteomes" id="UP000619486">
    <property type="component" value="Unassembled WGS sequence"/>
</dbReference>
<dbReference type="RefSeq" id="WP_189201109.1">
    <property type="nucleotide sequence ID" value="NZ_BMQQ01000005.1"/>
</dbReference>
<keyword evidence="3" id="KW-1185">Reference proteome</keyword>
<accession>A0A918GZJ0</accession>
<evidence type="ECO:0000256" key="1">
    <source>
        <dbReference type="SAM" id="MobiDB-lite"/>
    </source>
</evidence>
<comment type="caution">
    <text evidence="2">The sequence shown here is derived from an EMBL/GenBank/DDBJ whole genome shotgun (WGS) entry which is preliminary data.</text>
</comment>
<dbReference type="AlphaFoldDB" id="A0A918GZJ0"/>
<organism evidence="2 3">
    <name type="scientific">Streptomyces purpureus</name>
    <dbReference type="NCBI Taxonomy" id="1951"/>
    <lineage>
        <taxon>Bacteria</taxon>
        <taxon>Bacillati</taxon>
        <taxon>Actinomycetota</taxon>
        <taxon>Actinomycetes</taxon>
        <taxon>Kitasatosporales</taxon>
        <taxon>Streptomycetaceae</taxon>
        <taxon>Streptomyces</taxon>
    </lineage>
</organism>
<sequence>MVDVGAVITPPGQYTHCVDREDYTGGPKDLLDAGLPAILEFGLCQYLMGGKLVCLGGDRCAIGVVAGLEAVGAGKKGLNAIDNDFSFNVLLAPYQVQDFAVYGPPAPAYPRVVDPRPVYDDAVRHGPLGWLMADTPNSPPLPPPVDQAGSVMQDPLTQGSAAWPVDGYGVMWKFEGGTLVPDPETHPEKLNGDNLHKLYDDPGLGSGGYPPAAGEWLPLPVMHCECEGSRIFFVCQAMKPFLDLLQLKPPGGGPSPGAVCRAVAKRLPWPVNKVVKAVCSILEDIIAIPMALALAPWIAAAFAAAWEAAQAFDDLFVTGPVAKQIQVGDVVIVHGRWVWDAGHSGQTELHPVKTILKLQTSSGELPSEIRPPGPYDPRDQHSIPPAERAEIEATHERWCRLVSQAPPPPDPRHPQGLSAPQLAAMGPEALTVWGAQHQPEHSWTIHPLIDGCHDEP</sequence>
<reference evidence="2" key="2">
    <citation type="submission" date="2020-09" db="EMBL/GenBank/DDBJ databases">
        <authorList>
            <person name="Sun Q."/>
            <person name="Ohkuma M."/>
        </authorList>
    </citation>
    <scope>NUCLEOTIDE SEQUENCE</scope>
    <source>
        <strain evidence="2">JCM 3172</strain>
    </source>
</reference>
<feature type="region of interest" description="Disordered" evidence="1">
    <location>
        <begin position="361"/>
        <end position="382"/>
    </location>
</feature>
<proteinExistence type="predicted"/>
<evidence type="ECO:0000313" key="3">
    <source>
        <dbReference type="Proteomes" id="UP000619486"/>
    </source>
</evidence>
<gene>
    <name evidence="2" type="ORF">GCM10014713_19950</name>
</gene>